<accession>A0A1A6H2J7</accession>
<comment type="caution">
    <text evidence="1">The sequence shown here is derived from an EMBL/GenBank/DDBJ whole genome shotgun (WGS) entry which is preliminary data.</text>
</comment>
<dbReference type="AlphaFoldDB" id="A0A1A6H2J7"/>
<name>A0A1A6H2J7_NEOLE</name>
<proteinExistence type="predicted"/>
<feature type="non-terminal residue" evidence="1">
    <location>
        <position position="90"/>
    </location>
</feature>
<sequence>MLNPTRPPRRSITAHYRSTHVYPRKMSDEFSCQEHHLFHGALCHQEPGDHQHHILALQDHIPHQDPILLRIILTKCLQDLLVLHQCLVAP</sequence>
<evidence type="ECO:0000313" key="2">
    <source>
        <dbReference type="Proteomes" id="UP000092124"/>
    </source>
</evidence>
<organism evidence="1 2">
    <name type="scientific">Neotoma lepida</name>
    <name type="common">Desert woodrat</name>
    <dbReference type="NCBI Taxonomy" id="56216"/>
    <lineage>
        <taxon>Eukaryota</taxon>
        <taxon>Metazoa</taxon>
        <taxon>Chordata</taxon>
        <taxon>Craniata</taxon>
        <taxon>Vertebrata</taxon>
        <taxon>Euteleostomi</taxon>
        <taxon>Mammalia</taxon>
        <taxon>Eutheria</taxon>
        <taxon>Euarchontoglires</taxon>
        <taxon>Glires</taxon>
        <taxon>Rodentia</taxon>
        <taxon>Myomorpha</taxon>
        <taxon>Muroidea</taxon>
        <taxon>Cricetidae</taxon>
        <taxon>Neotominae</taxon>
        <taxon>Neotoma</taxon>
    </lineage>
</organism>
<dbReference type="EMBL" id="LZPO01055425">
    <property type="protein sequence ID" value="OBS71827.1"/>
    <property type="molecule type" value="Genomic_DNA"/>
</dbReference>
<keyword evidence="2" id="KW-1185">Reference proteome</keyword>
<protein>
    <submittedName>
        <fullName evidence="1">Uncharacterized protein</fullName>
    </submittedName>
</protein>
<dbReference type="Proteomes" id="UP000092124">
    <property type="component" value="Unassembled WGS sequence"/>
</dbReference>
<gene>
    <name evidence="1" type="ORF">A6R68_13595</name>
</gene>
<evidence type="ECO:0000313" key="1">
    <source>
        <dbReference type="EMBL" id="OBS71827.1"/>
    </source>
</evidence>
<reference evidence="1 2" key="1">
    <citation type="submission" date="2016-06" db="EMBL/GenBank/DDBJ databases">
        <title>The Draft Genome Sequence and Annotation of the Desert Woodrat Neotoma lepida.</title>
        <authorList>
            <person name="Campbell M."/>
            <person name="Oakeson K.F."/>
            <person name="Yandell M."/>
            <person name="Halpert J.R."/>
            <person name="Dearing D."/>
        </authorList>
    </citation>
    <scope>NUCLEOTIDE SEQUENCE [LARGE SCALE GENOMIC DNA]</scope>
    <source>
        <strain evidence="1">417</strain>
        <tissue evidence="1">Liver</tissue>
    </source>
</reference>